<evidence type="ECO:0000256" key="1">
    <source>
        <dbReference type="ARBA" id="ARBA00022729"/>
    </source>
</evidence>
<dbReference type="AlphaFoldDB" id="A0AAE0ZVE3"/>
<name>A0AAE0ZVE3_9GAST</name>
<dbReference type="Gene3D" id="3.50.30.30">
    <property type="match status" value="1"/>
</dbReference>
<evidence type="ECO:0000313" key="5">
    <source>
        <dbReference type="Proteomes" id="UP001283361"/>
    </source>
</evidence>
<dbReference type="InterPro" id="IPR046450">
    <property type="entry name" value="PA_dom_sf"/>
</dbReference>
<dbReference type="EMBL" id="JAWDGP010003248">
    <property type="protein sequence ID" value="KAK3776110.1"/>
    <property type="molecule type" value="Genomic_DNA"/>
</dbReference>
<dbReference type="PANTHER" id="PTHR22702:SF1">
    <property type="entry name" value="PROTEASE-ASSOCIATED DOMAIN-CONTAINING PROTEIN 1"/>
    <property type="match status" value="1"/>
</dbReference>
<dbReference type="Pfam" id="PF02225">
    <property type="entry name" value="PA"/>
    <property type="match status" value="1"/>
</dbReference>
<proteinExistence type="predicted"/>
<dbReference type="InterPro" id="IPR003137">
    <property type="entry name" value="PA_domain"/>
</dbReference>
<evidence type="ECO:0000256" key="2">
    <source>
        <dbReference type="ARBA" id="ARBA00023180"/>
    </source>
</evidence>
<reference evidence="4" key="1">
    <citation type="journal article" date="2023" name="G3 (Bethesda)">
        <title>A reference genome for the long-term kleptoplast-retaining sea slug Elysia crispata morphotype clarki.</title>
        <authorList>
            <person name="Eastman K.E."/>
            <person name="Pendleton A.L."/>
            <person name="Shaikh M.A."/>
            <person name="Suttiyut T."/>
            <person name="Ogas R."/>
            <person name="Tomko P."/>
            <person name="Gavelis G."/>
            <person name="Widhalm J.R."/>
            <person name="Wisecaver J.H."/>
        </authorList>
    </citation>
    <scope>NUCLEOTIDE SEQUENCE</scope>
    <source>
        <strain evidence="4">ECLA1</strain>
    </source>
</reference>
<evidence type="ECO:0000259" key="3">
    <source>
        <dbReference type="Pfam" id="PF02225"/>
    </source>
</evidence>
<dbReference type="PANTHER" id="PTHR22702">
    <property type="entry name" value="PROTEASE-ASSOCIATED DOMAIN-CONTAINING PROTEIN"/>
    <property type="match status" value="1"/>
</dbReference>
<comment type="caution">
    <text evidence="4">The sequence shown here is derived from an EMBL/GenBank/DDBJ whole genome shotgun (WGS) entry which is preliminary data.</text>
</comment>
<feature type="domain" description="PA" evidence="3">
    <location>
        <begin position="106"/>
        <end position="192"/>
    </location>
</feature>
<organism evidence="4 5">
    <name type="scientific">Elysia crispata</name>
    <name type="common">lettuce slug</name>
    <dbReference type="NCBI Taxonomy" id="231223"/>
    <lineage>
        <taxon>Eukaryota</taxon>
        <taxon>Metazoa</taxon>
        <taxon>Spiralia</taxon>
        <taxon>Lophotrochozoa</taxon>
        <taxon>Mollusca</taxon>
        <taxon>Gastropoda</taxon>
        <taxon>Heterobranchia</taxon>
        <taxon>Euthyneura</taxon>
        <taxon>Panpulmonata</taxon>
        <taxon>Sacoglossa</taxon>
        <taxon>Placobranchoidea</taxon>
        <taxon>Plakobranchidae</taxon>
        <taxon>Elysia</taxon>
    </lineage>
</organism>
<protein>
    <recommendedName>
        <fullName evidence="3">PA domain-containing protein</fullName>
    </recommendedName>
</protein>
<keyword evidence="2" id="KW-0325">Glycoprotein</keyword>
<dbReference type="Proteomes" id="UP001283361">
    <property type="component" value="Unassembled WGS sequence"/>
</dbReference>
<keyword evidence="1" id="KW-0732">Signal</keyword>
<keyword evidence="5" id="KW-1185">Reference proteome</keyword>
<sequence length="228" mass="25726">MMVIEPLRHGIIMFHKSMIAILSQDATLCYPDFFRRKLPLLAATCLILSFFSCYALDVATIPNRHLVFEDTIYFEIDWPETLRYTYKLSLASGFGTSFNEIYSKVELILSDPDDACQDLYNDVRGGVVLILRGGCSFLTKSKIAQRGGAVAAIIMDDDGREIDRMIDMADDNTGRTVEIPSAFLTGKDGEMIRRHLNLARTDRAIINIPVNLTGRPLSTIKRPPWTVW</sequence>
<accession>A0AAE0ZVE3</accession>
<evidence type="ECO:0000313" key="4">
    <source>
        <dbReference type="EMBL" id="KAK3776110.1"/>
    </source>
</evidence>
<gene>
    <name evidence="4" type="ORF">RRG08_046777</name>
</gene>
<dbReference type="SUPFAM" id="SSF52025">
    <property type="entry name" value="PA domain"/>
    <property type="match status" value="1"/>
</dbReference>